<evidence type="ECO:0000256" key="1">
    <source>
        <dbReference type="SAM" id="Phobius"/>
    </source>
</evidence>
<dbReference type="KEGG" id="bpu:BPUM_3534"/>
<name>A8FIW2_BACP2</name>
<dbReference type="AlphaFoldDB" id="A8FIW2"/>
<reference evidence="2 3" key="1">
    <citation type="journal article" date="2007" name="PLoS ONE">
        <title>Paradoxical DNA repair and peroxide resistance gene conservation in Bacillus pumilus SAFR-032.</title>
        <authorList>
            <person name="Gioia J."/>
            <person name="Yerrapragada S."/>
            <person name="Qin X."/>
            <person name="Jiang H."/>
            <person name="Igboeli O.C."/>
            <person name="Muzny D."/>
            <person name="Dugan-Rocha S."/>
            <person name="Ding Y."/>
            <person name="Hawes A."/>
            <person name="Liu W."/>
            <person name="Perez L."/>
            <person name="Kovar C."/>
            <person name="Dinh H."/>
            <person name="Lee S."/>
            <person name="Nazareth L."/>
            <person name="Blyth P."/>
            <person name="Holder M."/>
            <person name="Buhay C."/>
            <person name="Tirumalai M.R."/>
            <person name="Liu Y."/>
            <person name="Dasgupta I."/>
            <person name="Bokhetache L."/>
            <person name="Fujita M."/>
            <person name="Karouia F."/>
            <person name="Eswara Moorthy P."/>
            <person name="Siefert J."/>
            <person name="Uzman A."/>
            <person name="Buzumbo P."/>
            <person name="Verma A."/>
            <person name="Zwiya H."/>
            <person name="McWilliams B.D."/>
            <person name="Olowu A."/>
            <person name="Clinkenbeard K.D."/>
            <person name="Newcombe D."/>
            <person name="Golebiewski L."/>
            <person name="Petrosino J.F."/>
            <person name="Nicholson W.L."/>
            <person name="Fox G.E."/>
            <person name="Venkateswaran K."/>
            <person name="Highlander S.K."/>
            <person name="Weinstock G.M."/>
        </authorList>
    </citation>
    <scope>NUCLEOTIDE SEQUENCE [LARGE SCALE GENOMIC DNA]</scope>
    <source>
        <strain evidence="2 3">SAFR-032</strain>
    </source>
</reference>
<evidence type="ECO:0000313" key="3">
    <source>
        <dbReference type="Proteomes" id="UP000001355"/>
    </source>
</evidence>
<gene>
    <name evidence="2" type="ordered locus">BPUM_3534</name>
</gene>
<reference evidence="2 3" key="3">
    <citation type="journal article" date="2013" name="PLoS ONE">
        <title>Candidate genes that may be responsible for the unusual resistances exhibited by Bacillus pumilus SAFR-032 spores.</title>
        <authorList>
            <person name="Tirumalai M.R."/>
            <person name="Rastogi R."/>
            <person name="Zamani N."/>
            <person name="O'Bryant Williams E."/>
            <person name="Allen S."/>
            <person name="Diouf F."/>
            <person name="Kwende S."/>
            <person name="Weinstock G.M."/>
            <person name="Venkateswaran K.J."/>
            <person name="Fox G.E."/>
        </authorList>
    </citation>
    <scope>NUCLEOTIDE SEQUENCE [LARGE SCALE GENOMIC DNA]</scope>
    <source>
        <strain evidence="2 3">SAFR-032</strain>
    </source>
</reference>
<keyword evidence="1" id="KW-0472">Membrane</keyword>
<organism evidence="2 3">
    <name type="scientific">Bacillus pumilus (strain SAFR-032)</name>
    <dbReference type="NCBI Taxonomy" id="315750"/>
    <lineage>
        <taxon>Bacteria</taxon>
        <taxon>Bacillati</taxon>
        <taxon>Bacillota</taxon>
        <taxon>Bacilli</taxon>
        <taxon>Bacillales</taxon>
        <taxon>Bacillaceae</taxon>
        <taxon>Bacillus</taxon>
    </lineage>
</organism>
<dbReference type="HOGENOM" id="CLU_3095683_0_0_9"/>
<dbReference type="EMBL" id="CP000813">
    <property type="protein sequence ID" value="ABV64179.1"/>
    <property type="molecule type" value="Genomic_DNA"/>
</dbReference>
<keyword evidence="1" id="KW-1133">Transmembrane helix</keyword>
<sequence length="51" mass="6355">MRTKLVHSRVERRKNKKKKACTCKYKLWFLILNSIRTLVQFITWMIDKRPF</sequence>
<keyword evidence="3" id="KW-1185">Reference proteome</keyword>
<protein>
    <submittedName>
        <fullName evidence="2">Uncharacterized protein</fullName>
    </submittedName>
</protein>
<evidence type="ECO:0000313" key="2">
    <source>
        <dbReference type="EMBL" id="ABV64179.1"/>
    </source>
</evidence>
<accession>A8FIW2</accession>
<keyword evidence="1" id="KW-0812">Transmembrane</keyword>
<feature type="transmembrane region" description="Helical" evidence="1">
    <location>
        <begin position="27"/>
        <end position="46"/>
    </location>
</feature>
<reference evidence="2 3" key="2">
    <citation type="journal article" date="2013" name="Extremophiles">
        <title>An ICEBs1-like element may be associated with the extreme radiation and desiccation resistance of Bacillus pumilus SAFR-032 spores.</title>
        <authorList>
            <person name="Tirumalai M.R."/>
            <person name="Fox G.E."/>
        </authorList>
    </citation>
    <scope>NUCLEOTIDE SEQUENCE [LARGE SCALE GENOMIC DNA]</scope>
    <source>
        <strain evidence="2 3">SAFR-032</strain>
    </source>
</reference>
<dbReference type="Proteomes" id="UP000001355">
    <property type="component" value="Chromosome"/>
</dbReference>
<proteinExistence type="predicted"/>